<dbReference type="PANTHER" id="PTHR10846">
    <property type="entry name" value="SODIUM/POTASSIUM/CALCIUM EXCHANGER"/>
    <property type="match status" value="1"/>
</dbReference>
<keyword evidence="3 5" id="KW-1133">Transmembrane helix</keyword>
<feature type="transmembrane region" description="Helical" evidence="5">
    <location>
        <begin position="292"/>
        <end position="308"/>
    </location>
</feature>
<dbReference type="AlphaFoldDB" id="A0A133V4Z1"/>
<organism evidence="7 8">
    <name type="scientific">candidate division MSBL1 archaeon SCGC-AAA259O05</name>
    <dbReference type="NCBI Taxonomy" id="1698271"/>
    <lineage>
        <taxon>Archaea</taxon>
        <taxon>Methanobacteriati</taxon>
        <taxon>Methanobacteriota</taxon>
        <taxon>candidate division MSBL1</taxon>
    </lineage>
</organism>
<dbReference type="GO" id="GO:0006874">
    <property type="term" value="P:intracellular calcium ion homeostasis"/>
    <property type="evidence" value="ECO:0007669"/>
    <property type="project" value="TreeGrafter"/>
</dbReference>
<feature type="transmembrane region" description="Helical" evidence="5">
    <location>
        <begin position="260"/>
        <end position="280"/>
    </location>
</feature>
<reference evidence="7 8" key="1">
    <citation type="journal article" date="2016" name="Sci. Rep.">
        <title>Metabolic traits of an uncultured archaeal lineage -MSBL1- from brine pools of the Red Sea.</title>
        <authorList>
            <person name="Mwirichia R."/>
            <person name="Alam I."/>
            <person name="Rashid M."/>
            <person name="Vinu M."/>
            <person name="Ba-Alawi W."/>
            <person name="Anthony Kamau A."/>
            <person name="Kamanda Ngugi D."/>
            <person name="Goker M."/>
            <person name="Klenk H.P."/>
            <person name="Bajic V."/>
            <person name="Stingl U."/>
        </authorList>
    </citation>
    <scope>NUCLEOTIDE SEQUENCE [LARGE SCALE GENOMIC DNA]</scope>
    <source>
        <strain evidence="7">SCGC-AAA259O05</strain>
    </source>
</reference>
<protein>
    <recommendedName>
        <fullName evidence="6">Sodium/calcium exchanger membrane region domain-containing protein</fullName>
    </recommendedName>
</protein>
<dbReference type="PANTHER" id="PTHR10846:SF8">
    <property type="entry name" value="INNER MEMBRANE PROTEIN YRBG"/>
    <property type="match status" value="1"/>
</dbReference>
<comment type="caution">
    <text evidence="7">The sequence shown here is derived from an EMBL/GenBank/DDBJ whole genome shotgun (WGS) entry which is preliminary data.</text>
</comment>
<keyword evidence="8" id="KW-1185">Reference proteome</keyword>
<dbReference type="Pfam" id="PF01699">
    <property type="entry name" value="Na_Ca_ex"/>
    <property type="match status" value="2"/>
</dbReference>
<dbReference type="PATRIC" id="fig|1698271.3.peg.1558"/>
<dbReference type="NCBIfam" id="TIGR00367">
    <property type="entry name" value="calcium/sodium antiporter"/>
    <property type="match status" value="1"/>
</dbReference>
<dbReference type="InterPro" id="IPR004481">
    <property type="entry name" value="K/Na/Ca-exchanger"/>
</dbReference>
<keyword evidence="4 5" id="KW-0472">Membrane</keyword>
<evidence type="ECO:0000256" key="1">
    <source>
        <dbReference type="ARBA" id="ARBA00004141"/>
    </source>
</evidence>
<evidence type="ECO:0000259" key="6">
    <source>
        <dbReference type="Pfam" id="PF01699"/>
    </source>
</evidence>
<sequence>MLLIDAIIIIAAILIVSKSADILVDSAARIAVSLNVSVLIIGLTVVAFGTSAPEMAVSATAALKGHGNIAVANVVGSNVFNLCIILGLVALIRPLKTTESLVKRDSGILFAGTLVLFVFMYDFQISTIEGIIFFAILLSYLAYLGHKGKKPVVEEEISEEEATRHDPLQLALGLLGVVVGAHFLVESSVSIATILGVPEWAIGVTIVAFGTSVPELATAIAAARKEHYSMSAGNLIGSDIFNMFGVIGIAGILSKMTFSTSSLIDVGLLVGTVGIVALFLRTGYVVSRKEGLGLFIIGIARWIHVILTA</sequence>
<accession>A0A133V4Z1</accession>
<dbReference type="GO" id="GO:0008273">
    <property type="term" value="F:calcium, potassium:sodium antiporter activity"/>
    <property type="evidence" value="ECO:0007669"/>
    <property type="project" value="TreeGrafter"/>
</dbReference>
<comment type="subcellular location">
    <subcellularLocation>
        <location evidence="1">Membrane</location>
        <topology evidence="1">Multi-pass membrane protein</topology>
    </subcellularLocation>
</comment>
<feature type="transmembrane region" description="Helical" evidence="5">
    <location>
        <begin position="69"/>
        <end position="92"/>
    </location>
</feature>
<dbReference type="EMBL" id="LHXV01000010">
    <property type="protein sequence ID" value="KXB01512.1"/>
    <property type="molecule type" value="Genomic_DNA"/>
</dbReference>
<name>A0A133V4Z1_9EURY</name>
<evidence type="ECO:0000256" key="4">
    <source>
        <dbReference type="ARBA" id="ARBA00023136"/>
    </source>
</evidence>
<gene>
    <name evidence="7" type="ORF">AKJ41_01350</name>
</gene>
<dbReference type="Gene3D" id="1.20.1420.30">
    <property type="entry name" value="NCX, central ion-binding region"/>
    <property type="match status" value="1"/>
</dbReference>
<feature type="transmembrane region" description="Helical" evidence="5">
    <location>
        <begin position="31"/>
        <end position="49"/>
    </location>
</feature>
<feature type="transmembrane region" description="Helical" evidence="5">
    <location>
        <begin position="235"/>
        <end position="254"/>
    </location>
</feature>
<feature type="domain" description="Sodium/calcium exchanger membrane region" evidence="6">
    <location>
        <begin position="168"/>
        <end position="297"/>
    </location>
</feature>
<evidence type="ECO:0000256" key="2">
    <source>
        <dbReference type="ARBA" id="ARBA00022692"/>
    </source>
</evidence>
<feature type="transmembrane region" description="Helical" evidence="5">
    <location>
        <begin position="127"/>
        <end position="146"/>
    </location>
</feature>
<evidence type="ECO:0000256" key="5">
    <source>
        <dbReference type="SAM" id="Phobius"/>
    </source>
</evidence>
<feature type="transmembrane region" description="Helical" evidence="5">
    <location>
        <begin position="200"/>
        <end position="223"/>
    </location>
</feature>
<feature type="domain" description="Sodium/calcium exchanger membrane region" evidence="6">
    <location>
        <begin position="6"/>
        <end position="143"/>
    </location>
</feature>
<feature type="transmembrane region" description="Helical" evidence="5">
    <location>
        <begin position="167"/>
        <end position="185"/>
    </location>
</feature>
<dbReference type="Proteomes" id="UP000070344">
    <property type="component" value="Unassembled WGS sequence"/>
</dbReference>
<evidence type="ECO:0000313" key="8">
    <source>
        <dbReference type="Proteomes" id="UP000070344"/>
    </source>
</evidence>
<keyword evidence="2 5" id="KW-0812">Transmembrane</keyword>
<dbReference type="GO" id="GO:0005262">
    <property type="term" value="F:calcium channel activity"/>
    <property type="evidence" value="ECO:0007669"/>
    <property type="project" value="TreeGrafter"/>
</dbReference>
<dbReference type="InterPro" id="IPR004837">
    <property type="entry name" value="NaCa_Exmemb"/>
</dbReference>
<evidence type="ECO:0000256" key="3">
    <source>
        <dbReference type="ARBA" id="ARBA00022989"/>
    </source>
</evidence>
<proteinExistence type="predicted"/>
<feature type="transmembrane region" description="Helical" evidence="5">
    <location>
        <begin position="6"/>
        <end position="24"/>
    </location>
</feature>
<dbReference type="InterPro" id="IPR044880">
    <property type="entry name" value="NCX_ion-bd_dom_sf"/>
</dbReference>
<dbReference type="GO" id="GO:0005886">
    <property type="term" value="C:plasma membrane"/>
    <property type="evidence" value="ECO:0007669"/>
    <property type="project" value="TreeGrafter"/>
</dbReference>
<evidence type="ECO:0000313" key="7">
    <source>
        <dbReference type="EMBL" id="KXB01512.1"/>
    </source>
</evidence>